<reference evidence="9" key="1">
    <citation type="journal article" date="2002" name="Insect Biochem. Mol. Biol.">
        <title>A new chitinase-related gene, BmChiR1, is induced in the Bombyx mori anterior silk gland at molt and metamorphosis by ecdysteroid.</title>
        <authorList>
            <person name="Takahashi M."/>
            <person name="Kiuchi M."/>
            <person name="Kamimura M."/>
        </authorList>
    </citation>
    <scope>NUCLEOTIDE SEQUENCE</scope>
    <source>
        <strain evidence="9">C145xJ140</strain>
        <tissue evidence="9">Anterior silk gland</tissue>
    </source>
</reference>
<keyword evidence="11" id="KW-1185">Reference proteome</keyword>
<dbReference type="Gene3D" id="3.10.50.10">
    <property type="match status" value="2"/>
</dbReference>
<comment type="similarity">
    <text evidence="1">Belongs to the glycosyl hydrolase 18 family. Chitinase class II subfamily.</text>
</comment>
<dbReference type="GO" id="GO:0008061">
    <property type="term" value="F:chitin binding"/>
    <property type="evidence" value="ECO:0007669"/>
    <property type="project" value="UniProtKB-KW"/>
</dbReference>
<dbReference type="EnsemblMetazoa" id="NM_001043396.1">
    <property type="protein sequence ID" value="NP_001036861.1"/>
    <property type="gene ID" value="GeneID_692403"/>
</dbReference>
<evidence type="ECO:0000313" key="10">
    <source>
        <dbReference type="EnsemblMetazoa" id="NP_001036861.1"/>
    </source>
</evidence>
<organism evidence="9">
    <name type="scientific">Bombyx mori</name>
    <name type="common">Silk moth</name>
    <dbReference type="NCBI Taxonomy" id="7091"/>
    <lineage>
        <taxon>Eukaryota</taxon>
        <taxon>Metazoa</taxon>
        <taxon>Ecdysozoa</taxon>
        <taxon>Arthropoda</taxon>
        <taxon>Hexapoda</taxon>
        <taxon>Insecta</taxon>
        <taxon>Pterygota</taxon>
        <taxon>Neoptera</taxon>
        <taxon>Endopterygota</taxon>
        <taxon>Lepidoptera</taxon>
        <taxon>Glossata</taxon>
        <taxon>Ditrysia</taxon>
        <taxon>Bombycoidea</taxon>
        <taxon>Bombycidae</taxon>
        <taxon>Bombycinae</taxon>
        <taxon>Bombyx</taxon>
    </lineage>
</organism>
<dbReference type="InterPro" id="IPR011583">
    <property type="entry name" value="Chitinase_II/V-like_cat"/>
</dbReference>
<dbReference type="GO" id="GO:0005975">
    <property type="term" value="P:carbohydrate metabolic process"/>
    <property type="evidence" value="ECO:0007669"/>
    <property type="project" value="InterPro"/>
</dbReference>
<dbReference type="GO" id="GO:0004568">
    <property type="term" value="F:chitinase activity"/>
    <property type="evidence" value="ECO:0007669"/>
    <property type="project" value="TreeGrafter"/>
</dbReference>
<evidence type="ECO:0000256" key="5">
    <source>
        <dbReference type="SAM" id="MobiDB-lite"/>
    </source>
</evidence>
<dbReference type="AlphaFoldDB" id="Q9BLI6"/>
<dbReference type="EMBL" id="AB046385">
    <property type="protein sequence ID" value="BAB40771.1"/>
    <property type="molecule type" value="mRNA"/>
</dbReference>
<feature type="domain" description="Chitin-binding type-2" evidence="7">
    <location>
        <begin position="525"/>
        <end position="581"/>
    </location>
</feature>
<dbReference type="FunFam" id="3.10.50.10:FF:000008">
    <property type="entry name" value="Chitinase 11"/>
    <property type="match status" value="1"/>
</dbReference>
<gene>
    <name evidence="9" type="primary">BmChiR1</name>
    <name evidence="10" type="synonym">692403</name>
</gene>
<dbReference type="PROSITE" id="PS50940">
    <property type="entry name" value="CHIT_BIND_II"/>
    <property type="match status" value="1"/>
</dbReference>
<dbReference type="SUPFAM" id="SSF51445">
    <property type="entry name" value="(Trans)glycosidases"/>
    <property type="match status" value="2"/>
</dbReference>
<dbReference type="PROSITE" id="PS51910">
    <property type="entry name" value="GH18_2"/>
    <property type="match status" value="2"/>
</dbReference>
<dbReference type="RefSeq" id="NP_001036861.1">
    <property type="nucleotide sequence ID" value="NM_001043396.1"/>
</dbReference>
<dbReference type="PANTHER" id="PTHR11177">
    <property type="entry name" value="CHITINASE"/>
    <property type="match status" value="1"/>
</dbReference>
<reference evidence="11" key="2">
    <citation type="journal article" date="2008" name="Insect Biochem. Mol. Biol.">
        <title>The genome of a lepidopteran model insect, the silkworm Bombyx mori.</title>
        <authorList>
            <consortium name="International Silkworm Genome Consortium"/>
        </authorList>
    </citation>
    <scope>NUCLEOTIDE SEQUENCE [LARGE SCALE GENOMIC DNA]</scope>
    <source>
        <strain evidence="11">p50T</strain>
    </source>
</reference>
<dbReference type="GO" id="GO:0006032">
    <property type="term" value="P:chitin catabolic process"/>
    <property type="evidence" value="ECO:0007669"/>
    <property type="project" value="TreeGrafter"/>
</dbReference>
<evidence type="ECO:0000313" key="11">
    <source>
        <dbReference type="Proteomes" id="UP000005204"/>
    </source>
</evidence>
<evidence type="ECO:0000256" key="2">
    <source>
        <dbReference type="ARBA" id="ARBA00022669"/>
    </source>
</evidence>
<dbReference type="InterPro" id="IPR036508">
    <property type="entry name" value="Chitin-bd_dom_sf"/>
</dbReference>
<proteinExistence type="evidence at transcript level"/>
<dbReference type="SMR" id="Q9BLI6"/>
<dbReference type="FunFam" id="3.10.50.10:FF:000001">
    <property type="entry name" value="Chitinase 3-like 1"/>
    <property type="match status" value="1"/>
</dbReference>
<evidence type="ECO:0000256" key="4">
    <source>
        <dbReference type="ARBA" id="ARBA00023157"/>
    </source>
</evidence>
<dbReference type="SUPFAM" id="SSF54556">
    <property type="entry name" value="Chitinase insertion domain"/>
    <property type="match status" value="2"/>
</dbReference>
<dbReference type="CTD" id="692403"/>
<feature type="domain" description="GH18" evidence="8">
    <location>
        <begin position="149"/>
        <end position="514"/>
    </location>
</feature>
<evidence type="ECO:0000259" key="8">
    <source>
        <dbReference type="PROSITE" id="PS51910"/>
    </source>
</evidence>
<dbReference type="SUPFAM" id="SSF57625">
    <property type="entry name" value="Invertebrate chitin-binding proteins"/>
    <property type="match status" value="1"/>
</dbReference>
<dbReference type="Pfam" id="PF00704">
    <property type="entry name" value="Glyco_hydro_18"/>
    <property type="match status" value="2"/>
</dbReference>
<feature type="compositionally biased region" description="Pro residues" evidence="5">
    <location>
        <begin position="1017"/>
        <end position="1026"/>
    </location>
</feature>
<feature type="domain" description="GH18" evidence="8">
    <location>
        <begin position="637"/>
        <end position="1003"/>
    </location>
</feature>
<dbReference type="SMART" id="SM00494">
    <property type="entry name" value="ChtBD2"/>
    <property type="match status" value="1"/>
</dbReference>
<name>Q9BLI6_BOMMO</name>
<dbReference type="Pfam" id="PF01607">
    <property type="entry name" value="CBM_14"/>
    <property type="match status" value="1"/>
</dbReference>
<dbReference type="Proteomes" id="UP000005204">
    <property type="component" value="Unassembled WGS sequence"/>
</dbReference>
<evidence type="ECO:0000259" key="7">
    <source>
        <dbReference type="PROSITE" id="PS50940"/>
    </source>
</evidence>
<sequence length="1080" mass="120041">MGHTTAKWCATTLLLCVSAFASPRTSSNSFIRSAVETIPQHDPIPVPIRASVESIPLRSIRDEGEGRLPLRDAVEKRPIPVLNAEYTYKLLGDVERINNANGFNTEGYKQYYGAASFLNNATHSDERLHLGNANLQEMQQTSGVGAVRRLVVCYIESWAAYRAPPLAFTASLVPRSCTNLHYAFASMHPHTYSVLPANEDFDVIKGGYRIATGLKRHIPGLKVILSVGGEGSDRLFSEMVQEPVRRNMFIESALSFLQEHDFDGLDLHWVYPGEKDEKEKDLVTTLLYEIREKFSSYGYLLSTVLPPFRYQIEDGYDLSAVSGATDYTILQAWDMTHGRREEPPAKAVQHSALHRDPGATSRDQRYDNIEFMVKYILRHGMAPEKLVLGVPLYGRSYTLAPSTNPYPGAPIDGWGEEGPYTQTKGLLAYFEICMAEREGKGVSGVDEAGNAYAVFDNQWVTYDTPSTIVDKMKYVISSGLAGAAAWAVDMDDFRGLCGSPFPILSAISKTLNGEEVQTDQSTLKIGSCDSNAPYLASDEESCAHFHFCTGAISYRMSCEDDRLYDPSTGYCGHQDVGKCLPGQSLRISVEDAARYLSHVYETDFEWNDEPMKAVANRDSERLTSDDVDIKKNKENDNKVVCYMTSWAFYRRGDGKFVPEQVDTRLCTHVVYAYGSLSPDELVAKEFDPWADITNNLYERVTSLRDVKVLLGLGGWTDSAGDKYSRLVSSDSNRSKFITKLIPFLRMHNFKGLHLDWNYPVCWQSNCKKGARSDKANFAKFVQELAKALHGAEMELGVAISGYKEVIESAYDLATISREADFLSAMTYDYHGGWERTTAHHTPLIPSPKDALSYYSIEYAIKAIISGGADPKKLLLGLSFYGQSYRLADVESTSGPGAPAAGPGEPGEFTKQPGMLAYYEVCYRVKNLRWKTGRQTNAGPYAYSDNQWVGYDDPKSITEKVEWAMRLGLGGVTAWAIDLDDSSNRCCAEPYPLLRAAGRALGRSVPSPPTTPCERPPEPVTPAPPTTTPAESDGGAHGDHGSHDHHTSTTWPSWNPTTTKPTTTKPTTAQTWWRRWRQLQI</sequence>
<feature type="region of interest" description="Disordered" evidence="5">
    <location>
        <begin position="340"/>
        <end position="361"/>
    </location>
</feature>
<dbReference type="OrthoDB" id="76388at2759"/>
<dbReference type="InterPro" id="IPR002557">
    <property type="entry name" value="Chitin-bd_dom"/>
</dbReference>
<evidence type="ECO:0000313" key="9">
    <source>
        <dbReference type="EMBL" id="BAB40771.1"/>
    </source>
</evidence>
<protein>
    <submittedName>
        <fullName evidence="9">Chitinase-related protein 1</fullName>
    </submittedName>
</protein>
<dbReference type="InterPro" id="IPR050314">
    <property type="entry name" value="Glycosyl_Hydrlase_18"/>
</dbReference>
<evidence type="ECO:0000256" key="3">
    <source>
        <dbReference type="ARBA" id="ARBA00022729"/>
    </source>
</evidence>
<feature type="compositionally biased region" description="Basic and acidic residues" evidence="5">
    <location>
        <begin position="1033"/>
        <end position="1046"/>
    </location>
</feature>
<keyword evidence="3 6" id="KW-0732">Signal</keyword>
<feature type="signal peptide" evidence="6">
    <location>
        <begin position="1"/>
        <end position="21"/>
    </location>
</feature>
<dbReference type="GeneID" id="692403"/>
<dbReference type="GO" id="GO:0005576">
    <property type="term" value="C:extracellular region"/>
    <property type="evidence" value="ECO:0007669"/>
    <property type="project" value="InterPro"/>
</dbReference>
<evidence type="ECO:0000256" key="1">
    <source>
        <dbReference type="ARBA" id="ARBA00009121"/>
    </source>
</evidence>
<dbReference type="SMART" id="SM00636">
    <property type="entry name" value="Glyco_18"/>
    <property type="match status" value="2"/>
</dbReference>
<dbReference type="CAZy" id="GH18">
    <property type="family name" value="Glycoside Hydrolase Family 18"/>
</dbReference>
<reference evidence="10" key="3">
    <citation type="submission" date="2022-06" db="UniProtKB">
        <authorList>
            <consortium name="EnsemblMetazoa"/>
        </authorList>
    </citation>
    <scope>IDENTIFICATION</scope>
    <source>
        <strain evidence="10">p50T (Dazao)</strain>
    </source>
</reference>
<dbReference type="PANTHER" id="PTHR11177:SF359">
    <property type="entry name" value="CHITINASE 10-RELATED"/>
    <property type="match status" value="1"/>
</dbReference>
<dbReference type="InterPro" id="IPR017853">
    <property type="entry name" value="GH"/>
</dbReference>
<dbReference type="InterPro" id="IPR001223">
    <property type="entry name" value="Glyco_hydro18_cat"/>
</dbReference>
<accession>Q9BLI6</accession>
<evidence type="ECO:0000256" key="6">
    <source>
        <dbReference type="SAM" id="SignalP"/>
    </source>
</evidence>
<dbReference type="CAZy" id="CBM14">
    <property type="family name" value="Carbohydrate-Binding Module Family 14"/>
</dbReference>
<dbReference type="CDD" id="cd02872">
    <property type="entry name" value="GH18_chitolectin_chitotriosidase"/>
    <property type="match status" value="1"/>
</dbReference>
<dbReference type="InterPro" id="IPR029070">
    <property type="entry name" value="Chitinase_insertion_sf"/>
</dbReference>
<feature type="compositionally biased region" description="Low complexity" evidence="5">
    <location>
        <begin position="1047"/>
        <end position="1070"/>
    </location>
</feature>
<dbReference type="Gene3D" id="2.170.140.10">
    <property type="entry name" value="Chitin binding domain"/>
    <property type="match status" value="1"/>
</dbReference>
<dbReference type="Gene3D" id="3.20.20.80">
    <property type="entry name" value="Glycosidases"/>
    <property type="match status" value="2"/>
</dbReference>
<feature type="chain" id="PRO_5036286674" evidence="6">
    <location>
        <begin position="22"/>
        <end position="1080"/>
    </location>
</feature>
<keyword evidence="4" id="KW-1015">Disulfide bond</keyword>
<dbReference type="FunFam" id="3.20.20.80:FF:000007">
    <property type="entry name" value="Acidic mammalian chitinase"/>
    <property type="match status" value="1"/>
</dbReference>
<keyword evidence="2" id="KW-0147">Chitin-binding</keyword>
<feature type="region of interest" description="Disordered" evidence="5">
    <location>
        <begin position="1001"/>
        <end position="1070"/>
    </location>
</feature>
<dbReference type="KEGG" id="bmor:692403"/>